<dbReference type="GO" id="GO:0090158">
    <property type="term" value="P:endoplasmic reticulum membrane organization"/>
    <property type="evidence" value="ECO:0007669"/>
    <property type="project" value="TreeGrafter"/>
</dbReference>
<sequence>MATTPIQITPGQKLSIINGKGIIELQNDSLNGYGYKIRTTSPNAYKVEPNIGIIKPLDSLKIYVTMKDKKPGCNDKFNILIYEFDHKKSFEELKEYISNEKTPFISRILQVDNIINDKPTLQAEKSSLFLILTILMLIFLSPTLIRNFLTL</sequence>
<evidence type="ECO:0000256" key="3">
    <source>
        <dbReference type="ARBA" id="ARBA00022692"/>
    </source>
</evidence>
<dbReference type="InterPro" id="IPR016763">
    <property type="entry name" value="VAP"/>
</dbReference>
<reference evidence="8 9" key="1">
    <citation type="submission" date="2015-07" db="EMBL/GenBank/DDBJ databases">
        <title>The genome of Pseudoloma neurophilia, a relevant intracellular parasite of the zebrafish.</title>
        <authorList>
            <person name="Ndikumana S."/>
            <person name="Pelin A."/>
            <person name="Sanders J."/>
            <person name="Corradi N."/>
        </authorList>
    </citation>
    <scope>NUCLEOTIDE SEQUENCE [LARGE SCALE GENOMIC DNA]</scope>
    <source>
        <strain evidence="8 9">MK1</strain>
    </source>
</reference>
<dbReference type="AlphaFoldDB" id="A0A0R0M858"/>
<keyword evidence="5 6" id="KW-0472">Membrane</keyword>
<dbReference type="GO" id="GO:0005886">
    <property type="term" value="C:plasma membrane"/>
    <property type="evidence" value="ECO:0007669"/>
    <property type="project" value="TreeGrafter"/>
</dbReference>
<evidence type="ECO:0000259" key="7">
    <source>
        <dbReference type="PROSITE" id="PS50202"/>
    </source>
</evidence>
<dbReference type="Pfam" id="PF00635">
    <property type="entry name" value="Motile_Sperm"/>
    <property type="match status" value="1"/>
</dbReference>
<dbReference type="GO" id="GO:0005789">
    <property type="term" value="C:endoplasmic reticulum membrane"/>
    <property type="evidence" value="ECO:0007669"/>
    <property type="project" value="InterPro"/>
</dbReference>
<evidence type="ECO:0000256" key="4">
    <source>
        <dbReference type="ARBA" id="ARBA00022989"/>
    </source>
</evidence>
<evidence type="ECO:0000256" key="2">
    <source>
        <dbReference type="ARBA" id="ARBA00008932"/>
    </source>
</evidence>
<protein>
    <submittedName>
        <fullName evidence="8">VAMP-associated protein involved in inositol metabolism</fullName>
    </submittedName>
</protein>
<dbReference type="Proteomes" id="UP000051530">
    <property type="component" value="Unassembled WGS sequence"/>
</dbReference>
<evidence type="ECO:0000256" key="6">
    <source>
        <dbReference type="SAM" id="Phobius"/>
    </source>
</evidence>
<name>A0A0R0M858_9MICR</name>
<dbReference type="GO" id="GO:0061817">
    <property type="term" value="P:endoplasmic reticulum-plasma membrane tethering"/>
    <property type="evidence" value="ECO:0007669"/>
    <property type="project" value="TreeGrafter"/>
</dbReference>
<dbReference type="PROSITE" id="PS50202">
    <property type="entry name" value="MSP"/>
    <property type="match status" value="1"/>
</dbReference>
<dbReference type="VEuPathDB" id="MicrosporidiaDB:M153_310002840"/>
<comment type="caution">
    <text evidence="8">The sequence shown here is derived from an EMBL/GenBank/DDBJ whole genome shotgun (WGS) entry which is preliminary data.</text>
</comment>
<proteinExistence type="inferred from homology"/>
<dbReference type="SUPFAM" id="SSF49354">
    <property type="entry name" value="PapD-like"/>
    <property type="match status" value="1"/>
</dbReference>
<keyword evidence="3 6" id="KW-0812">Transmembrane</keyword>
<dbReference type="PANTHER" id="PTHR10809">
    <property type="entry name" value="VESICLE-ASSOCIATED MEMBRANE PROTEIN-ASSOCIATED PROTEIN"/>
    <property type="match status" value="1"/>
</dbReference>
<dbReference type="Gene3D" id="2.60.40.10">
    <property type="entry name" value="Immunoglobulins"/>
    <property type="match status" value="1"/>
</dbReference>
<dbReference type="InterPro" id="IPR008962">
    <property type="entry name" value="PapD-like_sf"/>
</dbReference>
<evidence type="ECO:0000313" key="9">
    <source>
        <dbReference type="Proteomes" id="UP000051530"/>
    </source>
</evidence>
<evidence type="ECO:0000256" key="5">
    <source>
        <dbReference type="ARBA" id="ARBA00023136"/>
    </source>
</evidence>
<organism evidence="8 9">
    <name type="scientific">Pseudoloma neurophilia</name>
    <dbReference type="NCBI Taxonomy" id="146866"/>
    <lineage>
        <taxon>Eukaryota</taxon>
        <taxon>Fungi</taxon>
        <taxon>Fungi incertae sedis</taxon>
        <taxon>Microsporidia</taxon>
        <taxon>Pseudoloma</taxon>
    </lineage>
</organism>
<comment type="subcellular location">
    <subcellularLocation>
        <location evidence="1">Membrane</location>
        <topology evidence="1">Single-pass type IV membrane protein</topology>
    </subcellularLocation>
</comment>
<feature type="domain" description="MSP" evidence="7">
    <location>
        <begin position="1"/>
        <end position="108"/>
    </location>
</feature>
<keyword evidence="9" id="KW-1185">Reference proteome</keyword>
<dbReference type="InterPro" id="IPR000535">
    <property type="entry name" value="MSP_dom"/>
</dbReference>
<gene>
    <name evidence="8" type="ORF">M153_310002840</name>
</gene>
<comment type="similarity">
    <text evidence="2">Belongs to the VAMP-associated protein (VAP) (TC 9.B.17) family.</text>
</comment>
<dbReference type="EMBL" id="LGUB01000006">
    <property type="protein sequence ID" value="KRH95088.1"/>
    <property type="molecule type" value="Genomic_DNA"/>
</dbReference>
<evidence type="ECO:0000313" key="8">
    <source>
        <dbReference type="EMBL" id="KRH95088.1"/>
    </source>
</evidence>
<dbReference type="InterPro" id="IPR013783">
    <property type="entry name" value="Ig-like_fold"/>
</dbReference>
<dbReference type="OrthoDB" id="264603at2759"/>
<keyword evidence="4 6" id="KW-1133">Transmembrane helix</keyword>
<dbReference type="PANTHER" id="PTHR10809:SF6">
    <property type="entry name" value="AT11025P-RELATED"/>
    <property type="match status" value="1"/>
</dbReference>
<feature type="transmembrane region" description="Helical" evidence="6">
    <location>
        <begin position="128"/>
        <end position="149"/>
    </location>
</feature>
<evidence type="ECO:0000256" key="1">
    <source>
        <dbReference type="ARBA" id="ARBA00004211"/>
    </source>
</evidence>
<accession>A0A0R0M858</accession>